<dbReference type="EMBL" id="JAVRRD010000001">
    <property type="protein sequence ID" value="KAK5064967.1"/>
    <property type="molecule type" value="Genomic_DNA"/>
</dbReference>
<dbReference type="RefSeq" id="XP_064712291.1">
    <property type="nucleotide sequence ID" value="XM_064844431.1"/>
</dbReference>
<dbReference type="InterPro" id="IPR021858">
    <property type="entry name" value="Fun_TF"/>
</dbReference>
<proteinExistence type="predicted"/>
<evidence type="ECO:0000256" key="1">
    <source>
        <dbReference type="ARBA" id="ARBA00004123"/>
    </source>
</evidence>
<dbReference type="Pfam" id="PF11951">
    <property type="entry name" value="Fungal_trans_2"/>
    <property type="match status" value="1"/>
</dbReference>
<comment type="subcellular location">
    <subcellularLocation>
        <location evidence="1">Nucleus</location>
    </subcellularLocation>
</comment>
<evidence type="ECO:0000313" key="4">
    <source>
        <dbReference type="EMBL" id="KAK5064967.1"/>
    </source>
</evidence>
<feature type="region of interest" description="Disordered" evidence="3">
    <location>
        <begin position="52"/>
        <end position="72"/>
    </location>
</feature>
<evidence type="ECO:0008006" key="6">
    <source>
        <dbReference type="Google" id="ProtNLM"/>
    </source>
</evidence>
<gene>
    <name evidence="4" type="ORF">LTR84_000802</name>
</gene>
<dbReference type="GO" id="GO:0000976">
    <property type="term" value="F:transcription cis-regulatory region binding"/>
    <property type="evidence" value="ECO:0007669"/>
    <property type="project" value="TreeGrafter"/>
</dbReference>
<keyword evidence="5" id="KW-1185">Reference proteome</keyword>
<accession>A0AAV9NUC7</accession>
<dbReference type="GO" id="GO:0005634">
    <property type="term" value="C:nucleus"/>
    <property type="evidence" value="ECO:0007669"/>
    <property type="project" value="UniProtKB-SubCell"/>
</dbReference>
<keyword evidence="2" id="KW-0539">Nucleus</keyword>
<dbReference type="GeneID" id="89969024"/>
<dbReference type="PANTHER" id="PTHR37534:SF24">
    <property type="entry name" value="MISCELLANEOUS ZN(II)2CYS6 TRANSCRIPTION FACTOR (EUROFUNG)-RELATED"/>
    <property type="match status" value="1"/>
</dbReference>
<feature type="compositionally biased region" description="Polar residues" evidence="3">
    <location>
        <begin position="52"/>
        <end position="69"/>
    </location>
</feature>
<protein>
    <recommendedName>
        <fullName evidence="6">Transcription factor domain-containing protein</fullName>
    </recommendedName>
</protein>
<dbReference type="AlphaFoldDB" id="A0AAV9NUC7"/>
<name>A0AAV9NUC7_9EURO</name>
<comment type="caution">
    <text evidence="4">The sequence shown here is derived from an EMBL/GenBank/DDBJ whole genome shotgun (WGS) entry which is preliminary data.</text>
</comment>
<dbReference type="GO" id="GO:0045944">
    <property type="term" value="P:positive regulation of transcription by RNA polymerase II"/>
    <property type="evidence" value="ECO:0007669"/>
    <property type="project" value="TreeGrafter"/>
</dbReference>
<organism evidence="4 5">
    <name type="scientific">Exophiala bonariae</name>
    <dbReference type="NCBI Taxonomy" id="1690606"/>
    <lineage>
        <taxon>Eukaryota</taxon>
        <taxon>Fungi</taxon>
        <taxon>Dikarya</taxon>
        <taxon>Ascomycota</taxon>
        <taxon>Pezizomycotina</taxon>
        <taxon>Eurotiomycetes</taxon>
        <taxon>Chaetothyriomycetidae</taxon>
        <taxon>Chaetothyriales</taxon>
        <taxon>Herpotrichiellaceae</taxon>
        <taxon>Exophiala</taxon>
    </lineage>
</organism>
<dbReference type="Proteomes" id="UP001358417">
    <property type="component" value="Unassembled WGS sequence"/>
</dbReference>
<evidence type="ECO:0000256" key="3">
    <source>
        <dbReference type="SAM" id="MobiDB-lite"/>
    </source>
</evidence>
<dbReference type="PANTHER" id="PTHR37534">
    <property type="entry name" value="TRANSCRIPTIONAL ACTIVATOR PROTEIN UGA3"/>
    <property type="match status" value="1"/>
</dbReference>
<sequence length="486" mass="54622">MALFTESPGDHFVSPSALSNHTGSLVDEFPLNPRFQELQTTLRSYLFDEARGTNNTNAHTPEPQAQSPSAVEGHQPMVQTLAGSNDRIPLLKKINYLNIWITECAPWLDMFDSERHFGIQVPILAQRSPAVLYALLALAARQSERYSGMDNSSEDCLELYSQAISSLAPSVDARSPEVLITACILCVLEMMSVSPRDWRRHSEGCAALFESSGVNGFSAGLLQAVFWCYARMDLCAAIISNGAESTTLPITKWALIETPLGFPQESRSPEELICEKFLEKGAAVPDMHANYAVYLCAQACDLLARRTRYLELGEDNGCTHDNFRQNWIVLWDRLERWVQKRPPQMLPAAEIDSRQNDNHFPSILFAHWAAISGNQLYHTACVLMMEMVPPDINMGQLTGSHTPLWHARCIVGISLTNPHRGCLNNAIQPLYLAGKLFTHHDEHKVIIDLLNHIEACSGWGSRWRIKSLESFWGYRTERRTTRVARD</sequence>
<reference evidence="4 5" key="1">
    <citation type="submission" date="2023-08" db="EMBL/GenBank/DDBJ databases">
        <title>Black Yeasts Isolated from many extreme environments.</title>
        <authorList>
            <person name="Coleine C."/>
            <person name="Stajich J.E."/>
            <person name="Selbmann L."/>
        </authorList>
    </citation>
    <scope>NUCLEOTIDE SEQUENCE [LARGE SCALE GENOMIC DNA]</scope>
    <source>
        <strain evidence="4 5">CCFEE 5792</strain>
    </source>
</reference>
<evidence type="ECO:0000313" key="5">
    <source>
        <dbReference type="Proteomes" id="UP001358417"/>
    </source>
</evidence>
<evidence type="ECO:0000256" key="2">
    <source>
        <dbReference type="ARBA" id="ARBA00023242"/>
    </source>
</evidence>
<dbReference type="GO" id="GO:0003700">
    <property type="term" value="F:DNA-binding transcription factor activity"/>
    <property type="evidence" value="ECO:0007669"/>
    <property type="project" value="TreeGrafter"/>
</dbReference>